<keyword evidence="2" id="KW-1185">Reference proteome</keyword>
<evidence type="ECO:0000313" key="1">
    <source>
        <dbReference type="EMBL" id="RNA29641.1"/>
    </source>
</evidence>
<accession>A0A3M7S1E8</accession>
<dbReference type="EMBL" id="REGN01002183">
    <property type="protein sequence ID" value="RNA29641.1"/>
    <property type="molecule type" value="Genomic_DNA"/>
</dbReference>
<dbReference type="Proteomes" id="UP000276133">
    <property type="component" value="Unassembled WGS sequence"/>
</dbReference>
<comment type="caution">
    <text evidence="1">The sequence shown here is derived from an EMBL/GenBank/DDBJ whole genome shotgun (WGS) entry which is preliminary data.</text>
</comment>
<protein>
    <submittedName>
        <fullName evidence="1">Uncharacterized protein</fullName>
    </submittedName>
</protein>
<sequence>MVNFEIRFILTQSEIKKRTLSVFLQREFIKIKKSKYKIIVLFLLSNYLTSYTKKFNLSKFIICLKDNHFDVYLLTNHVNLSEYFDLLFNCYTVIQKFSAFSYIICGHGIFKSLLN</sequence>
<gene>
    <name evidence="1" type="ORF">BpHYR1_012369</name>
</gene>
<evidence type="ECO:0000313" key="2">
    <source>
        <dbReference type="Proteomes" id="UP000276133"/>
    </source>
</evidence>
<proteinExistence type="predicted"/>
<reference evidence="1 2" key="1">
    <citation type="journal article" date="2018" name="Sci. Rep.">
        <title>Genomic signatures of local adaptation to the degree of environmental predictability in rotifers.</title>
        <authorList>
            <person name="Franch-Gras L."/>
            <person name="Hahn C."/>
            <person name="Garcia-Roger E.M."/>
            <person name="Carmona M.J."/>
            <person name="Serra M."/>
            <person name="Gomez A."/>
        </authorList>
    </citation>
    <scope>NUCLEOTIDE SEQUENCE [LARGE SCALE GENOMIC DNA]</scope>
    <source>
        <strain evidence="1">HYR1</strain>
    </source>
</reference>
<dbReference type="AlphaFoldDB" id="A0A3M7S1E8"/>
<name>A0A3M7S1E8_BRAPC</name>
<organism evidence="1 2">
    <name type="scientific">Brachionus plicatilis</name>
    <name type="common">Marine rotifer</name>
    <name type="synonym">Brachionus muelleri</name>
    <dbReference type="NCBI Taxonomy" id="10195"/>
    <lineage>
        <taxon>Eukaryota</taxon>
        <taxon>Metazoa</taxon>
        <taxon>Spiralia</taxon>
        <taxon>Gnathifera</taxon>
        <taxon>Rotifera</taxon>
        <taxon>Eurotatoria</taxon>
        <taxon>Monogononta</taxon>
        <taxon>Pseudotrocha</taxon>
        <taxon>Ploima</taxon>
        <taxon>Brachionidae</taxon>
        <taxon>Brachionus</taxon>
    </lineage>
</organism>